<evidence type="ECO:0000313" key="2">
    <source>
        <dbReference type="EMBL" id="ECB1913249.1"/>
    </source>
</evidence>
<comment type="caution">
    <text evidence="2">The sequence shown here is derived from an EMBL/GenBank/DDBJ whole genome shotgun (WGS) entry which is preliminary data.</text>
</comment>
<organism evidence="2">
    <name type="scientific">Salmonella newport</name>
    <dbReference type="NCBI Taxonomy" id="108619"/>
    <lineage>
        <taxon>Bacteria</taxon>
        <taxon>Pseudomonadati</taxon>
        <taxon>Pseudomonadota</taxon>
        <taxon>Gammaproteobacteria</taxon>
        <taxon>Enterobacterales</taxon>
        <taxon>Enterobacteriaceae</taxon>
        <taxon>Salmonella</taxon>
    </lineage>
</organism>
<protein>
    <submittedName>
        <fullName evidence="2">Transcriptional regulator</fullName>
    </submittedName>
</protein>
<feature type="compositionally biased region" description="Basic and acidic residues" evidence="1">
    <location>
        <begin position="42"/>
        <end position="57"/>
    </location>
</feature>
<gene>
    <name evidence="2" type="ORF">EVG73_12735</name>
</gene>
<dbReference type="Pfam" id="PF10743">
    <property type="entry name" value="Phage_Cox"/>
    <property type="match status" value="1"/>
</dbReference>
<dbReference type="InterPro" id="IPR019679">
    <property type="entry name" value="Phage_P2_Cox"/>
</dbReference>
<name>A0A5X8XW74_SALNE</name>
<sequence>MQEFIADKELSDADHIPETASVYDMSPVQESGVSVDAVDATNDGKREEGNPKRTYEKGAHLRFDGPVSRLCSLERGAAYIGLTKTALRAAISRGQMPGHKTRSNPEDEKSDGTWWFNAKEWDALADELPEIEPPEWHHWKDYWTYSRRAKKFQKVSKEDCLKIGGRRVYKSRKSKLEQANNS</sequence>
<feature type="region of interest" description="Disordered" evidence="1">
    <location>
        <begin position="25"/>
        <end position="57"/>
    </location>
</feature>
<accession>A0A5X8XW74</accession>
<dbReference type="EMBL" id="AAHWTY010000032">
    <property type="protein sequence ID" value="ECB1913249.1"/>
    <property type="molecule type" value="Genomic_DNA"/>
</dbReference>
<proteinExistence type="predicted"/>
<dbReference type="AlphaFoldDB" id="A0A5X8XW74"/>
<feature type="region of interest" description="Disordered" evidence="1">
    <location>
        <begin position="93"/>
        <end position="112"/>
    </location>
</feature>
<evidence type="ECO:0000256" key="1">
    <source>
        <dbReference type="SAM" id="MobiDB-lite"/>
    </source>
</evidence>
<dbReference type="InterPro" id="IPR038147">
    <property type="entry name" value="Cox_sf"/>
</dbReference>
<reference evidence="2" key="1">
    <citation type="submission" date="2019-01" db="EMBL/GenBank/DDBJ databases">
        <authorList>
            <person name="Ashton P.M."/>
            <person name="Dallman T."/>
            <person name="Nair S."/>
            <person name="De Pinna E."/>
            <person name="Peters T."/>
            <person name="Grant K."/>
        </authorList>
    </citation>
    <scope>NUCLEOTIDE SEQUENCE</scope>
    <source>
        <strain evidence="2">500372</strain>
    </source>
</reference>
<dbReference type="Gene3D" id="6.10.200.10">
    <property type="entry name" value="Regulatory phage protein Cox"/>
    <property type="match status" value="1"/>
</dbReference>